<dbReference type="PROSITE" id="PS50977">
    <property type="entry name" value="HTH_TETR_2"/>
    <property type="match status" value="1"/>
</dbReference>
<dbReference type="PANTHER" id="PTHR30055">
    <property type="entry name" value="HTH-TYPE TRANSCRIPTIONAL REGULATOR RUTR"/>
    <property type="match status" value="1"/>
</dbReference>
<accession>A0ABN2AWB9</accession>
<dbReference type="SUPFAM" id="SSF46689">
    <property type="entry name" value="Homeodomain-like"/>
    <property type="match status" value="1"/>
</dbReference>
<name>A0ABN2AWB9_9ACTN</name>
<proteinExistence type="predicted"/>
<comment type="caution">
    <text evidence="6">The sequence shown here is derived from an EMBL/GenBank/DDBJ whole genome shotgun (WGS) entry which is preliminary data.</text>
</comment>
<evidence type="ECO:0000256" key="4">
    <source>
        <dbReference type="PROSITE-ProRule" id="PRU00335"/>
    </source>
</evidence>
<dbReference type="Gene3D" id="1.10.357.10">
    <property type="entry name" value="Tetracycline Repressor, domain 2"/>
    <property type="match status" value="1"/>
</dbReference>
<evidence type="ECO:0000313" key="7">
    <source>
        <dbReference type="Proteomes" id="UP001500842"/>
    </source>
</evidence>
<evidence type="ECO:0000256" key="1">
    <source>
        <dbReference type="ARBA" id="ARBA00023015"/>
    </source>
</evidence>
<evidence type="ECO:0000259" key="5">
    <source>
        <dbReference type="PROSITE" id="PS50977"/>
    </source>
</evidence>
<dbReference type="Proteomes" id="UP001500842">
    <property type="component" value="Unassembled WGS sequence"/>
</dbReference>
<dbReference type="PRINTS" id="PR00455">
    <property type="entry name" value="HTHTETR"/>
</dbReference>
<protein>
    <recommendedName>
        <fullName evidence="5">HTH tetR-type domain-containing protein</fullName>
    </recommendedName>
</protein>
<feature type="DNA-binding region" description="H-T-H motif" evidence="4">
    <location>
        <begin position="42"/>
        <end position="61"/>
    </location>
</feature>
<organism evidence="6 7">
    <name type="scientific">Nocardioides humi</name>
    <dbReference type="NCBI Taxonomy" id="449461"/>
    <lineage>
        <taxon>Bacteria</taxon>
        <taxon>Bacillati</taxon>
        <taxon>Actinomycetota</taxon>
        <taxon>Actinomycetes</taxon>
        <taxon>Propionibacteriales</taxon>
        <taxon>Nocardioidaceae</taxon>
        <taxon>Nocardioides</taxon>
    </lineage>
</organism>
<reference evidence="6 7" key="1">
    <citation type="journal article" date="2019" name="Int. J. Syst. Evol. Microbiol.">
        <title>The Global Catalogue of Microorganisms (GCM) 10K type strain sequencing project: providing services to taxonomists for standard genome sequencing and annotation.</title>
        <authorList>
            <consortium name="The Broad Institute Genomics Platform"/>
            <consortium name="The Broad Institute Genome Sequencing Center for Infectious Disease"/>
            <person name="Wu L."/>
            <person name="Ma J."/>
        </authorList>
    </citation>
    <scope>NUCLEOTIDE SEQUENCE [LARGE SCALE GENOMIC DNA]</scope>
    <source>
        <strain evidence="6 7">JCM 14942</strain>
    </source>
</reference>
<dbReference type="InterPro" id="IPR001647">
    <property type="entry name" value="HTH_TetR"/>
</dbReference>
<keyword evidence="1" id="KW-0805">Transcription regulation</keyword>
<sequence length="211" mass="23669">MKEVTAPPKRRYAKRLPVEQRREHLLDAALRVLVRDGYEKVSIEAIAREAGVTRPVVYNAYDGLEPLLHALLDRTQRRALASALRLMPDGGLEGDVDEWIIQAAGGLIDVVQKEPEVWRPVLGMTRNAPAIVRDRIESTRELIRGYIADALQVGIERRGGPYVDVDVLAHLVMITAEHFGRLVLDQPEKYDRERLVGALEGLLSATRPVED</sequence>
<dbReference type="PANTHER" id="PTHR30055:SF234">
    <property type="entry name" value="HTH-TYPE TRANSCRIPTIONAL REGULATOR BETI"/>
    <property type="match status" value="1"/>
</dbReference>
<feature type="domain" description="HTH tetR-type" evidence="5">
    <location>
        <begin position="19"/>
        <end position="79"/>
    </location>
</feature>
<dbReference type="RefSeq" id="WP_141003796.1">
    <property type="nucleotide sequence ID" value="NZ_BAAAOR010000025.1"/>
</dbReference>
<evidence type="ECO:0000256" key="2">
    <source>
        <dbReference type="ARBA" id="ARBA00023125"/>
    </source>
</evidence>
<evidence type="ECO:0000313" key="6">
    <source>
        <dbReference type="EMBL" id="GAA1526786.1"/>
    </source>
</evidence>
<dbReference type="InterPro" id="IPR050109">
    <property type="entry name" value="HTH-type_TetR-like_transc_reg"/>
</dbReference>
<dbReference type="EMBL" id="BAAAOR010000025">
    <property type="protein sequence ID" value="GAA1526786.1"/>
    <property type="molecule type" value="Genomic_DNA"/>
</dbReference>
<keyword evidence="7" id="KW-1185">Reference proteome</keyword>
<gene>
    <name evidence="6" type="ORF">GCM10009788_32850</name>
</gene>
<evidence type="ECO:0000256" key="3">
    <source>
        <dbReference type="ARBA" id="ARBA00023163"/>
    </source>
</evidence>
<keyword evidence="2 4" id="KW-0238">DNA-binding</keyword>
<dbReference type="InterPro" id="IPR009057">
    <property type="entry name" value="Homeodomain-like_sf"/>
</dbReference>
<dbReference type="Pfam" id="PF00440">
    <property type="entry name" value="TetR_N"/>
    <property type="match status" value="1"/>
</dbReference>
<keyword evidence="3" id="KW-0804">Transcription</keyword>